<evidence type="ECO:0000313" key="3">
    <source>
        <dbReference type="Proteomes" id="UP000325081"/>
    </source>
</evidence>
<comment type="caution">
    <text evidence="2">The sequence shown here is derived from an EMBL/GenBank/DDBJ whole genome shotgun (WGS) entry which is preliminary data.</text>
</comment>
<organism evidence="2 3">
    <name type="scientific">Striga asiatica</name>
    <name type="common">Asiatic witchweed</name>
    <name type="synonym">Buchnera asiatica</name>
    <dbReference type="NCBI Taxonomy" id="4170"/>
    <lineage>
        <taxon>Eukaryota</taxon>
        <taxon>Viridiplantae</taxon>
        <taxon>Streptophyta</taxon>
        <taxon>Embryophyta</taxon>
        <taxon>Tracheophyta</taxon>
        <taxon>Spermatophyta</taxon>
        <taxon>Magnoliopsida</taxon>
        <taxon>eudicotyledons</taxon>
        <taxon>Gunneridae</taxon>
        <taxon>Pentapetalae</taxon>
        <taxon>asterids</taxon>
        <taxon>lamiids</taxon>
        <taxon>Lamiales</taxon>
        <taxon>Orobanchaceae</taxon>
        <taxon>Buchnereae</taxon>
        <taxon>Striga</taxon>
    </lineage>
</organism>
<gene>
    <name evidence="2" type="ORF">STAS_33516</name>
</gene>
<protein>
    <submittedName>
        <fullName evidence="2">Galactose oxidase/kelch repeat superfamily protein</fullName>
    </submittedName>
</protein>
<reference evidence="3" key="1">
    <citation type="journal article" date="2019" name="Curr. Biol.">
        <title>Genome Sequence of Striga asiatica Provides Insight into the Evolution of Plant Parasitism.</title>
        <authorList>
            <person name="Yoshida S."/>
            <person name="Kim S."/>
            <person name="Wafula E.K."/>
            <person name="Tanskanen J."/>
            <person name="Kim Y.M."/>
            <person name="Honaas L."/>
            <person name="Yang Z."/>
            <person name="Spallek T."/>
            <person name="Conn C.E."/>
            <person name="Ichihashi Y."/>
            <person name="Cheong K."/>
            <person name="Cui S."/>
            <person name="Der J.P."/>
            <person name="Gundlach H."/>
            <person name="Jiao Y."/>
            <person name="Hori C."/>
            <person name="Ishida J.K."/>
            <person name="Kasahara H."/>
            <person name="Kiba T."/>
            <person name="Kim M.S."/>
            <person name="Koo N."/>
            <person name="Laohavisit A."/>
            <person name="Lee Y.H."/>
            <person name="Lumba S."/>
            <person name="McCourt P."/>
            <person name="Mortimer J.C."/>
            <person name="Mutuku J.M."/>
            <person name="Nomura T."/>
            <person name="Sasaki-Sekimoto Y."/>
            <person name="Seto Y."/>
            <person name="Wang Y."/>
            <person name="Wakatake T."/>
            <person name="Sakakibara H."/>
            <person name="Demura T."/>
            <person name="Yamaguchi S."/>
            <person name="Yoneyama K."/>
            <person name="Manabe R.I."/>
            <person name="Nelson D.C."/>
            <person name="Schulman A.H."/>
            <person name="Timko M.P."/>
            <person name="dePamphilis C.W."/>
            <person name="Choi D."/>
            <person name="Shirasu K."/>
        </authorList>
    </citation>
    <scope>NUCLEOTIDE SEQUENCE [LARGE SCALE GENOMIC DNA]</scope>
    <source>
        <strain evidence="3">cv. UVA1</strain>
    </source>
</reference>
<evidence type="ECO:0000313" key="2">
    <source>
        <dbReference type="EMBL" id="GER55818.1"/>
    </source>
</evidence>
<dbReference type="Proteomes" id="UP000325081">
    <property type="component" value="Unassembled WGS sequence"/>
</dbReference>
<sequence>MNTVCTLYEAITRKTGSHNQIPATGARKTRLNSHWKGLTNWARFFLHNQIAALYCSFRIFRVEALQSYFSISKRAARPINSLSSRSFISGLSLLRQSLRSPGLYRYPVFPCCSSGKMSVMPPALAATTGSPDDMASSTTRPSVSDSEGMTKMSPLAYACDSSSPWSVPVNTAGMFENICSSSSLMGKKGLGVPFKKIQTLLDSEPSYVND</sequence>
<feature type="compositionally biased region" description="Polar residues" evidence="1">
    <location>
        <begin position="127"/>
        <end position="147"/>
    </location>
</feature>
<accession>A0A5A7RF62</accession>
<evidence type="ECO:0000256" key="1">
    <source>
        <dbReference type="SAM" id="MobiDB-lite"/>
    </source>
</evidence>
<proteinExistence type="predicted"/>
<keyword evidence="3" id="KW-1185">Reference proteome</keyword>
<name>A0A5A7RF62_STRAF</name>
<feature type="region of interest" description="Disordered" evidence="1">
    <location>
        <begin position="127"/>
        <end position="149"/>
    </location>
</feature>
<dbReference type="EMBL" id="BKCP01012181">
    <property type="protein sequence ID" value="GER55818.1"/>
    <property type="molecule type" value="Genomic_DNA"/>
</dbReference>
<dbReference type="AlphaFoldDB" id="A0A5A7RF62"/>